<dbReference type="Proteomes" id="UP000046395">
    <property type="component" value="Unassembled WGS sequence"/>
</dbReference>
<dbReference type="GO" id="GO:0003676">
    <property type="term" value="F:nucleic acid binding"/>
    <property type="evidence" value="ECO:0007669"/>
    <property type="project" value="InterPro"/>
</dbReference>
<dbReference type="WBParaSite" id="TMUE_0000000453.1">
    <property type="protein sequence ID" value="TMUE_0000000453.1"/>
    <property type="gene ID" value="WBGene00296393"/>
</dbReference>
<feature type="domain" description="Integrase catalytic" evidence="1">
    <location>
        <begin position="1"/>
        <end position="162"/>
    </location>
</feature>
<keyword evidence="2" id="KW-1185">Reference proteome</keyword>
<dbReference type="InterPro" id="IPR012337">
    <property type="entry name" value="RNaseH-like_sf"/>
</dbReference>
<sequence length="238" mass="27540">MMNRRKAWIVLFTCAIYRAIHLELVTSLTTEAFVQSLRRFVARRGKPSVVYSDNGTNLVGTREALRKLEWEKVKECSDSQGIRWKLIPPSAAWWGGWWERLIRMLKELLRSTLGRASLNYEELLTVLCDCEAVMNSRPLTYVSDGKAYLEPLTPTMFLQDIRQVGMADFDDVDAQVLSRRAKYRRNIMASLRRRFRTEYLGQLVRRPDREGGHREAGKVKKLSRFLTCPLGAYIHPAG</sequence>
<dbReference type="AlphaFoldDB" id="A0A5S6PZR0"/>
<protein>
    <submittedName>
        <fullName evidence="3">Integrase catalytic domain-containing protein</fullName>
    </submittedName>
</protein>
<dbReference type="GO" id="GO:0015074">
    <property type="term" value="P:DNA integration"/>
    <property type="evidence" value="ECO:0007669"/>
    <property type="project" value="InterPro"/>
</dbReference>
<dbReference type="InterPro" id="IPR001584">
    <property type="entry name" value="Integrase_cat-core"/>
</dbReference>
<dbReference type="PANTHER" id="PTHR47331">
    <property type="entry name" value="PHD-TYPE DOMAIN-CONTAINING PROTEIN"/>
    <property type="match status" value="1"/>
</dbReference>
<accession>A0A5S6PZR0</accession>
<evidence type="ECO:0000313" key="3">
    <source>
        <dbReference type="WBParaSite" id="TMUE_0000000453.1"/>
    </source>
</evidence>
<dbReference type="Gene3D" id="3.30.420.10">
    <property type="entry name" value="Ribonuclease H-like superfamily/Ribonuclease H"/>
    <property type="match status" value="1"/>
</dbReference>
<dbReference type="PANTHER" id="PTHR47331:SF1">
    <property type="entry name" value="GAG-LIKE PROTEIN"/>
    <property type="match status" value="1"/>
</dbReference>
<organism evidence="2 3">
    <name type="scientific">Trichuris muris</name>
    <name type="common">Mouse whipworm</name>
    <dbReference type="NCBI Taxonomy" id="70415"/>
    <lineage>
        <taxon>Eukaryota</taxon>
        <taxon>Metazoa</taxon>
        <taxon>Ecdysozoa</taxon>
        <taxon>Nematoda</taxon>
        <taxon>Enoplea</taxon>
        <taxon>Dorylaimia</taxon>
        <taxon>Trichinellida</taxon>
        <taxon>Trichuridae</taxon>
        <taxon>Trichuris</taxon>
    </lineage>
</organism>
<evidence type="ECO:0000313" key="2">
    <source>
        <dbReference type="Proteomes" id="UP000046395"/>
    </source>
</evidence>
<proteinExistence type="predicted"/>
<dbReference type="PROSITE" id="PS50994">
    <property type="entry name" value="INTEGRASE"/>
    <property type="match status" value="1"/>
</dbReference>
<dbReference type="InterPro" id="IPR036397">
    <property type="entry name" value="RNaseH_sf"/>
</dbReference>
<name>A0A5S6PZR0_TRIMR</name>
<evidence type="ECO:0000259" key="1">
    <source>
        <dbReference type="PROSITE" id="PS50994"/>
    </source>
</evidence>
<reference evidence="3" key="1">
    <citation type="submission" date="2019-12" db="UniProtKB">
        <authorList>
            <consortium name="WormBaseParasite"/>
        </authorList>
    </citation>
    <scope>IDENTIFICATION</scope>
</reference>
<dbReference type="STRING" id="70415.A0A5S6PZR0"/>
<dbReference type="SUPFAM" id="SSF53098">
    <property type="entry name" value="Ribonuclease H-like"/>
    <property type="match status" value="1"/>
</dbReference>